<dbReference type="InterPro" id="IPR014867">
    <property type="entry name" value="Spore_coat_CotH_CotH2/3/7"/>
</dbReference>
<evidence type="ECO:0000313" key="2">
    <source>
        <dbReference type="Proteomes" id="UP000428260"/>
    </source>
</evidence>
<dbReference type="AlphaFoldDB" id="A0A6I6JXH4"/>
<dbReference type="PANTHER" id="PTHR40050:SF1">
    <property type="entry name" value="INNER SPORE COAT PROTEIN H"/>
    <property type="match status" value="1"/>
</dbReference>
<evidence type="ECO:0000313" key="1">
    <source>
        <dbReference type="EMBL" id="QGY44897.1"/>
    </source>
</evidence>
<reference evidence="1 2" key="1">
    <citation type="submission" date="2019-11" db="EMBL/GenBank/DDBJ databases">
        <authorList>
            <person name="Zheng R.K."/>
            <person name="Sun C.M."/>
        </authorList>
    </citation>
    <scope>NUCLEOTIDE SEQUENCE [LARGE SCALE GENOMIC DNA]</scope>
    <source>
        <strain evidence="1 2">WC007</strain>
    </source>
</reference>
<gene>
    <name evidence="1" type="ORF">GM418_14825</name>
</gene>
<organism evidence="1 2">
    <name type="scientific">Maribellus comscasis</name>
    <dbReference type="NCBI Taxonomy" id="2681766"/>
    <lineage>
        <taxon>Bacteria</taxon>
        <taxon>Pseudomonadati</taxon>
        <taxon>Bacteroidota</taxon>
        <taxon>Bacteroidia</taxon>
        <taxon>Marinilabiliales</taxon>
        <taxon>Prolixibacteraceae</taxon>
        <taxon>Maribellus</taxon>
    </lineage>
</organism>
<dbReference type="KEGG" id="mcos:GM418_14825"/>
<accession>A0A6I6JXH4</accession>
<evidence type="ECO:0008006" key="3">
    <source>
        <dbReference type="Google" id="ProtNLM"/>
    </source>
</evidence>
<dbReference type="Pfam" id="PF08757">
    <property type="entry name" value="CotH"/>
    <property type="match status" value="1"/>
</dbReference>
<name>A0A6I6JXH4_9BACT</name>
<proteinExistence type="predicted"/>
<dbReference type="Proteomes" id="UP000428260">
    <property type="component" value="Chromosome"/>
</dbReference>
<sequence length="488" mass="56969">MIFVTGCYRSEIVFDTMPTSDLQIAPLLKLDGKSCYADTELNLIRYSISNDSVSGFSPFVEFQEKSELYFNGLKLQNNKVNQMGDIETGATNIVVIKNGNKSREFEFVFTTSPIVQVIYDSEIYDEPKTLVRIHTSDPEETTDFFSFAGIEHRGTFSRGFDKKSMGFTLWENMNSTSEYLTSLLNFSRNNDWILNGAIVDPSRIRNMVSFEIWKDLKNGKENDDSKHIGIQPRPVELFMNNRFWGLYIFSDNLNQAFLSAGNEAVLYKAYDWADGATRFETYDSKVSSNRFWNGWEQKIPYYKEKINWEPLNKLYEVAVNSSDESFKDDILELIDIDNFIDYYLFLNLTSAIDNTGKNVFLYKENKQAPFTIIPWDLDGSWGLVYDGTRMGYNSVLSNRLFQRLFETNPGNFISKLKNRWFYLRQNSFNEVNLNAAFDSSFYKLISSDIIQMENKIWNQNLNMQEEQEYIQNWTKNRLDYLDGYFEGL</sequence>
<dbReference type="EMBL" id="CP046401">
    <property type="protein sequence ID" value="QGY44897.1"/>
    <property type="molecule type" value="Genomic_DNA"/>
</dbReference>
<protein>
    <recommendedName>
        <fullName evidence="3">Spore coat protein CotH</fullName>
    </recommendedName>
</protein>
<keyword evidence="2" id="KW-1185">Reference proteome</keyword>
<dbReference type="PANTHER" id="PTHR40050">
    <property type="entry name" value="INNER SPORE COAT PROTEIN H"/>
    <property type="match status" value="1"/>
</dbReference>